<keyword evidence="4" id="KW-1185">Reference proteome</keyword>
<feature type="coiled-coil region" evidence="1">
    <location>
        <begin position="41"/>
        <end position="86"/>
    </location>
</feature>
<feature type="region of interest" description="Disordered" evidence="2">
    <location>
        <begin position="127"/>
        <end position="149"/>
    </location>
</feature>
<reference evidence="3" key="2">
    <citation type="submission" date="2022-01" db="EMBL/GenBank/DDBJ databases">
        <authorList>
            <person name="Yamashiro T."/>
            <person name="Shiraishi A."/>
            <person name="Satake H."/>
            <person name="Nakayama K."/>
        </authorList>
    </citation>
    <scope>NUCLEOTIDE SEQUENCE</scope>
</reference>
<organism evidence="3 4">
    <name type="scientific">Tanacetum coccineum</name>
    <dbReference type="NCBI Taxonomy" id="301880"/>
    <lineage>
        <taxon>Eukaryota</taxon>
        <taxon>Viridiplantae</taxon>
        <taxon>Streptophyta</taxon>
        <taxon>Embryophyta</taxon>
        <taxon>Tracheophyta</taxon>
        <taxon>Spermatophyta</taxon>
        <taxon>Magnoliopsida</taxon>
        <taxon>eudicotyledons</taxon>
        <taxon>Gunneridae</taxon>
        <taxon>Pentapetalae</taxon>
        <taxon>asterids</taxon>
        <taxon>campanulids</taxon>
        <taxon>Asterales</taxon>
        <taxon>Asteraceae</taxon>
        <taxon>Asteroideae</taxon>
        <taxon>Anthemideae</taxon>
        <taxon>Anthemidinae</taxon>
        <taxon>Tanacetum</taxon>
    </lineage>
</organism>
<protein>
    <submittedName>
        <fullName evidence="3">Uncharacterized protein</fullName>
    </submittedName>
</protein>
<comment type="caution">
    <text evidence="3">The sequence shown here is derived from an EMBL/GenBank/DDBJ whole genome shotgun (WGS) entry which is preliminary data.</text>
</comment>
<evidence type="ECO:0000313" key="4">
    <source>
        <dbReference type="Proteomes" id="UP001151760"/>
    </source>
</evidence>
<dbReference type="Proteomes" id="UP001151760">
    <property type="component" value="Unassembled WGS sequence"/>
</dbReference>
<name>A0ABQ5IDS5_9ASTR</name>
<proteinExistence type="predicted"/>
<dbReference type="EMBL" id="BQNB010020618">
    <property type="protein sequence ID" value="GJT97849.1"/>
    <property type="molecule type" value="Genomic_DNA"/>
</dbReference>
<evidence type="ECO:0000256" key="1">
    <source>
        <dbReference type="SAM" id="Coils"/>
    </source>
</evidence>
<feature type="compositionally biased region" description="Basic and acidic residues" evidence="2">
    <location>
        <begin position="130"/>
        <end position="145"/>
    </location>
</feature>
<evidence type="ECO:0000256" key="2">
    <source>
        <dbReference type="SAM" id="MobiDB-lite"/>
    </source>
</evidence>
<feature type="coiled-coil region" evidence="1">
    <location>
        <begin position="175"/>
        <end position="202"/>
    </location>
</feature>
<reference evidence="3" key="1">
    <citation type="journal article" date="2022" name="Int. J. Mol. Sci.">
        <title>Draft Genome of Tanacetum Coccineum: Genomic Comparison of Closely Related Tanacetum-Family Plants.</title>
        <authorList>
            <person name="Yamashiro T."/>
            <person name="Shiraishi A."/>
            <person name="Nakayama K."/>
            <person name="Satake H."/>
        </authorList>
    </citation>
    <scope>NUCLEOTIDE SEQUENCE</scope>
</reference>
<feature type="compositionally biased region" description="Acidic residues" evidence="2">
    <location>
        <begin position="1"/>
        <end position="10"/>
    </location>
</feature>
<sequence>MQTIHDEEESATMPHDSPLQRVQSLRRDEGSMTLFELTVLCTNLSNKVTSLEAELAQNKQTYGTALTKLIKKVKKLEQTVKSTQARRRFRIVVSNDEEDEGTSWIQEDIEIQEKISDDIEVVLEEEEPTELVKDQGSGEKGEKEVSTVGAEHSTVILEVSTAAVNLIDEEERQRIARDAEIAKQLQEEINKETQEQEKQEVVTEADLTHVIDWSDHAVTRFHAL</sequence>
<accession>A0ABQ5IDS5</accession>
<keyword evidence="1" id="KW-0175">Coiled coil</keyword>
<evidence type="ECO:0000313" key="3">
    <source>
        <dbReference type="EMBL" id="GJT97849.1"/>
    </source>
</evidence>
<feature type="region of interest" description="Disordered" evidence="2">
    <location>
        <begin position="1"/>
        <end position="21"/>
    </location>
</feature>
<gene>
    <name evidence="3" type="ORF">Tco_1093367</name>
</gene>